<dbReference type="RefSeq" id="WP_191174088.1">
    <property type="nucleotide sequence ID" value="NZ_JACWMW010000001.1"/>
</dbReference>
<evidence type="ECO:0000313" key="2">
    <source>
        <dbReference type="Proteomes" id="UP000618754"/>
    </source>
</evidence>
<dbReference type="EMBL" id="JACWMW010000001">
    <property type="protein sequence ID" value="MBD1384197.1"/>
    <property type="molecule type" value="Genomic_DNA"/>
</dbReference>
<keyword evidence="2" id="KW-1185">Reference proteome</keyword>
<dbReference type="Gene3D" id="2.60.40.1930">
    <property type="match status" value="1"/>
</dbReference>
<accession>A0ABR7X359</accession>
<comment type="caution">
    <text evidence="1">The sequence shown here is derived from an EMBL/GenBank/DDBJ whole genome shotgun (WGS) entry which is preliminary data.</text>
</comment>
<dbReference type="Proteomes" id="UP000618754">
    <property type="component" value="Unassembled WGS sequence"/>
</dbReference>
<sequence>MMILWHGEAIAQSKPTGVKDIVSKIEQYQERLPSEKLHLVLDKPNYFTGDTLWFKVYLVNASNRQPSPISNKVYVELINDSSRVTDRLIIPVVNGLGEGDFKLSANGLMDGGYTLRAYTNWMQNFGEEQFFHRRFYIGNDSKNNWLISEQHSVKTTPGGKEVTLAVQLNDTKNSPVMYTDVQLLLVNGNKTVFKKAFTTSDQGTFKTSWTLPANADTRNLKLVLQNSADKKNRQSFPFYPGGETQNIDVQFMPEGGNLIAGLLNKIAFKVVGEDGMGINVSGVIVDSKNREVGGFQSAHNGMGNFRMVPLANEVYRAQVKYAGNIKTIALPQINAKGIGFRIDNISKADTVNIYISATADVAAQNKTYNLVSQAKDTIYFGTVFNLNKGYYNVSLPKSKFVTGIVNFTVIDDAGIPLNERKVFIDRHDRLAITPVAHKLTYQPKDSVAIGVTVLNPDGNPARNSVFTAAVTDDAQVKTSPYGNNILSNMLLASELKGNIEEPGWYFTGNNAETTPALDDLLLTQGWTGFNWDNLAHPIKEPRFLPETSNMLSGSLYGMFKKPIDKAKVTLLLSNKETLMVMDTVSGKNGRFFFDNIPYLDSVIYTVKVNNKKGSTFGGEIYVDEIKQAGKLPLYTTPLMPWFINTDNTLLKYYENNTANKQASAKIALGDVKGTLLGEVKVNAKRTTTLKDANGDDIDFYDALIDEKQLIKAGRQNLYDYLLANQKGFKVVTGYRGNPNSNFLMNGNAVIWFIIDGINVARFYTMTNVPNNHFNFLKSYLTGLLAADVKQIVVYHAYSRGLKDVVAYLVIQTRGGNGPATSSPSGIYVYRPETAYKARQFYKPRYTVNNTYDNQVNRATIHWEPSLITDENGKATLSFYTADKPSTYTVNFEGTDMLGHFGVQTLKLKVDNKAIN</sequence>
<organism evidence="1 2">
    <name type="scientific">Mucilaginibacter rigui</name>
    <dbReference type="NCBI Taxonomy" id="534635"/>
    <lineage>
        <taxon>Bacteria</taxon>
        <taxon>Pseudomonadati</taxon>
        <taxon>Bacteroidota</taxon>
        <taxon>Sphingobacteriia</taxon>
        <taxon>Sphingobacteriales</taxon>
        <taxon>Sphingobacteriaceae</taxon>
        <taxon>Mucilaginibacter</taxon>
    </lineage>
</organism>
<evidence type="ECO:0000313" key="1">
    <source>
        <dbReference type="EMBL" id="MBD1384197.1"/>
    </source>
</evidence>
<gene>
    <name evidence="1" type="ORF">IDJ75_02820</name>
</gene>
<name>A0ABR7X359_9SPHI</name>
<proteinExistence type="predicted"/>
<reference evidence="1 2" key="1">
    <citation type="submission" date="2020-09" db="EMBL/GenBank/DDBJ databases">
        <title>Novel species of Mucilaginibacter isolated from a glacier on the Tibetan Plateau.</title>
        <authorList>
            <person name="Liu Q."/>
            <person name="Xin Y.-H."/>
        </authorList>
    </citation>
    <scope>NUCLEOTIDE SEQUENCE [LARGE SCALE GENOMIC DNA]</scope>
    <source>
        <strain evidence="1 2">CGMCC 1.13878</strain>
    </source>
</reference>
<evidence type="ECO:0008006" key="3">
    <source>
        <dbReference type="Google" id="ProtNLM"/>
    </source>
</evidence>
<protein>
    <recommendedName>
        <fullName evidence="3">Macroglobulin domain-containing protein</fullName>
    </recommendedName>
</protein>